<dbReference type="AlphaFoldDB" id="A0AAV7K1D8"/>
<sequence length="150" mass="17603">MLKSDNVCIISKCNRAICILKDNYKDLLQNGGDNFLDIVDIDKLVYTKASKLTPLLDTNVFSEIEKNWIKENRRKAINRKTAGESRDRKKREQSKLVNDLKYLERYRDVLSQQKEEFIEEIYGLKWGIRKMSFEYSLAIPTNQLGVYSNT</sequence>
<dbReference type="EMBL" id="JAKMXF010000221">
    <property type="protein sequence ID" value="KAI6654972.1"/>
    <property type="molecule type" value="Genomic_DNA"/>
</dbReference>
<gene>
    <name evidence="1" type="ORF">LOD99_2850</name>
</gene>
<dbReference type="Proteomes" id="UP001165289">
    <property type="component" value="Unassembled WGS sequence"/>
</dbReference>
<dbReference type="InterPro" id="IPR046347">
    <property type="entry name" value="bZIP_sf"/>
</dbReference>
<protein>
    <recommendedName>
        <fullName evidence="3">BZIP domain-containing protein</fullName>
    </recommendedName>
</protein>
<dbReference type="GO" id="GO:0003700">
    <property type="term" value="F:DNA-binding transcription factor activity"/>
    <property type="evidence" value="ECO:0007669"/>
    <property type="project" value="InterPro"/>
</dbReference>
<organism evidence="1 2">
    <name type="scientific">Oopsacas minuta</name>
    <dbReference type="NCBI Taxonomy" id="111878"/>
    <lineage>
        <taxon>Eukaryota</taxon>
        <taxon>Metazoa</taxon>
        <taxon>Porifera</taxon>
        <taxon>Hexactinellida</taxon>
        <taxon>Hexasterophora</taxon>
        <taxon>Lyssacinosida</taxon>
        <taxon>Leucopsacidae</taxon>
        <taxon>Oopsacas</taxon>
    </lineage>
</organism>
<evidence type="ECO:0000313" key="1">
    <source>
        <dbReference type="EMBL" id="KAI6654972.1"/>
    </source>
</evidence>
<reference evidence="1 2" key="1">
    <citation type="journal article" date="2023" name="BMC Biol.">
        <title>The compact genome of the sponge Oopsacas minuta (Hexactinellida) is lacking key metazoan core genes.</title>
        <authorList>
            <person name="Santini S."/>
            <person name="Schenkelaars Q."/>
            <person name="Jourda C."/>
            <person name="Duchesne M."/>
            <person name="Belahbib H."/>
            <person name="Rocher C."/>
            <person name="Selva M."/>
            <person name="Riesgo A."/>
            <person name="Vervoort M."/>
            <person name="Leys S.P."/>
            <person name="Kodjabachian L."/>
            <person name="Le Bivic A."/>
            <person name="Borchiellini C."/>
            <person name="Claverie J.M."/>
            <person name="Renard E."/>
        </authorList>
    </citation>
    <scope>NUCLEOTIDE SEQUENCE [LARGE SCALE GENOMIC DNA]</scope>
    <source>
        <strain evidence="1">SPO-2</strain>
    </source>
</reference>
<name>A0AAV7K1D8_9METZ</name>
<keyword evidence="2" id="KW-1185">Reference proteome</keyword>
<evidence type="ECO:0000313" key="2">
    <source>
        <dbReference type="Proteomes" id="UP001165289"/>
    </source>
</evidence>
<comment type="caution">
    <text evidence="1">The sequence shown here is derived from an EMBL/GenBank/DDBJ whole genome shotgun (WGS) entry which is preliminary data.</text>
</comment>
<proteinExistence type="predicted"/>
<accession>A0AAV7K1D8</accession>
<dbReference type="SUPFAM" id="SSF57959">
    <property type="entry name" value="Leucine zipper domain"/>
    <property type="match status" value="1"/>
</dbReference>
<evidence type="ECO:0008006" key="3">
    <source>
        <dbReference type="Google" id="ProtNLM"/>
    </source>
</evidence>